<evidence type="ECO:0000256" key="10">
    <source>
        <dbReference type="SAM" id="MobiDB-lite"/>
    </source>
</evidence>
<reference evidence="12 13" key="1">
    <citation type="journal article" date="2011" name="J. Gen. Appl. Microbiol.">
        <title>Draft genome sequencing of the enigmatic yeast Saitoella complicata.</title>
        <authorList>
            <person name="Nishida H."/>
            <person name="Hamamoto M."/>
            <person name="Sugiyama J."/>
        </authorList>
    </citation>
    <scope>NUCLEOTIDE SEQUENCE [LARGE SCALE GENOMIC DNA]</scope>
    <source>
        <strain evidence="12 13">NRRL Y-17804</strain>
    </source>
</reference>
<keyword evidence="5" id="KW-0227">DNA damage</keyword>
<dbReference type="Gene3D" id="1.10.150.20">
    <property type="entry name" value="5' to 3' exonuclease, C-terminal subdomain"/>
    <property type="match status" value="1"/>
</dbReference>
<dbReference type="AlphaFoldDB" id="A0A0E9ND59"/>
<dbReference type="GO" id="GO:1901255">
    <property type="term" value="P:nucleotide-excision repair involved in interstrand cross-link repair"/>
    <property type="evidence" value="ECO:0007669"/>
    <property type="project" value="TreeGrafter"/>
</dbReference>
<dbReference type="PANTHER" id="PTHR10150">
    <property type="entry name" value="DNA REPAIR ENDONUCLEASE XPF"/>
    <property type="match status" value="1"/>
</dbReference>
<comment type="caution">
    <text evidence="12">The sequence shown here is derived from an EMBL/GenBank/DDBJ whole genome shotgun (WGS) entry which is preliminary data.</text>
</comment>
<proteinExistence type="inferred from homology"/>
<dbReference type="PANTHER" id="PTHR10150:SF0">
    <property type="entry name" value="DNA REPAIR ENDONUCLEASE XPF"/>
    <property type="match status" value="1"/>
</dbReference>
<evidence type="ECO:0000313" key="13">
    <source>
        <dbReference type="Proteomes" id="UP000033140"/>
    </source>
</evidence>
<dbReference type="GO" id="GO:0003697">
    <property type="term" value="F:single-stranded DNA binding"/>
    <property type="evidence" value="ECO:0007669"/>
    <property type="project" value="InterPro"/>
</dbReference>
<dbReference type="InterPro" id="IPR006166">
    <property type="entry name" value="ERCC4_domain"/>
</dbReference>
<dbReference type="FunFam" id="3.40.50.10130:FF:000002">
    <property type="entry name" value="DNA repair endonuclease XPF"/>
    <property type="match status" value="1"/>
</dbReference>
<reference evidence="12 13" key="3">
    <citation type="journal article" date="2015" name="Genome Announc.">
        <title>Draft Genome Sequence of the Archiascomycetous Yeast Saitoella complicata.</title>
        <authorList>
            <person name="Yamauchi K."/>
            <person name="Kondo S."/>
            <person name="Hamamoto M."/>
            <person name="Takahashi Y."/>
            <person name="Ogura Y."/>
            <person name="Hayashi T."/>
            <person name="Nishida H."/>
        </authorList>
    </citation>
    <scope>NUCLEOTIDE SEQUENCE [LARGE SCALE GENOMIC DNA]</scope>
    <source>
        <strain evidence="12 13">NRRL Y-17804</strain>
    </source>
</reference>
<dbReference type="NCBIfam" id="TIGR00596">
    <property type="entry name" value="rad1"/>
    <property type="match status" value="1"/>
</dbReference>
<sequence length="978" mass="110271">MSNDARGPLFLPVNDDDEEELQQALAQGPVILPPAEQPTATTEELPINEDPSTNDREAQLPEDPEPATIHLSLPLEYQRTAFKEVREEDGLVILARGLGLQRTIANLLHSYDTPGNLVVLVNADSREEDFIGEAIAELGAKSDNGGLGLRIVRNEGMGVEKRQKLYVGGGLFSVSSRILVVDLLTGLLDPEKVTGLVVIRSERVVTTSIEAFILRIFRQKNKDGFIKAFSDNPEPFTTGFAPLTNMMRNLFLRRAYLYPRFHIAVAESLETKTKKSSSQHRATDVVELEVQMTEDMRLIQNAVLECMEVCLAELKRSNPGLIDIEEWNVESALTRNFDVTVRRQLDPVWHRVSWKTRGIVGDLGTLRSILHYLLSYDCVSFNKILETILATNTPAPGSTRQSASPWLFLDAANTIFTLARKRVYTETLGSLKTEPVLEEQPKWGTLAEVMDEIERELHFSPPGPDAGTNSVLIMCSDERTAGQIREYLQTMHDGVKGDGPSARLMLKRKLRDYFEWKKGWKNLSEQIAKEKEDANGGRPGSSTGDKRGKDDRSSFRGRQPPNKRRRVRGGGTSAATAGGRQVITIDDEDQNMAEMAASIQDAADGEVKEEIFIIDQFEDMGSNFEMYDMDDLVCVVPYDGDMDDRVLEELKPRFVIMYDPDPAFIRRIEMYRSTYRNRSMRMYFMYYGASVEEQRYLSSVRKEKDAFTKLIRERGNMALTFTKDTGIEDPQEAFLRTVNTRIAGGGRLKVTAEPPRVVVDVREFRSSLPSLLHGRNLTIIPCLLTVGDYILSPTMCVERKSVKDLIQSLANGRLWTQCETMLLHYKTPIILIEFEQNKSFNLEPFADMTGSIGQNDLQSKLVLLMLAFPKVKIIWSSSPYQTAEIFEDLKKQHEEPDPLKAVTIGLEEGEDATSQYNQAAVDLLRGVPGITERNYKNVIFSSENVKEFVNSTQREIIDMIGPEAGRQVHAFFNRDFKG</sequence>
<comment type="subcellular location">
    <subcellularLocation>
        <location evidence="1">Nucleus</location>
    </subcellularLocation>
</comment>
<keyword evidence="7" id="KW-0238">DNA-binding</keyword>
<comment type="similarity">
    <text evidence="2">Belongs to the XPF family.</text>
</comment>
<evidence type="ECO:0000256" key="6">
    <source>
        <dbReference type="ARBA" id="ARBA00022801"/>
    </source>
</evidence>
<dbReference type="InterPro" id="IPR010994">
    <property type="entry name" value="RuvA_2-like"/>
</dbReference>
<dbReference type="STRING" id="698492.A0A0E9ND59"/>
<protein>
    <recommendedName>
        <fullName evidence="11">ERCC4 domain-containing protein</fullName>
    </recommendedName>
</protein>
<dbReference type="GO" id="GO:0000712">
    <property type="term" value="P:resolution of meiotic recombination intermediates"/>
    <property type="evidence" value="ECO:0007669"/>
    <property type="project" value="TreeGrafter"/>
</dbReference>
<dbReference type="SUPFAM" id="SSF47781">
    <property type="entry name" value="RuvA domain 2-like"/>
    <property type="match status" value="1"/>
</dbReference>
<keyword evidence="3" id="KW-0540">Nuclease</keyword>
<dbReference type="GO" id="GO:0003684">
    <property type="term" value="F:damaged DNA binding"/>
    <property type="evidence" value="ECO:0007669"/>
    <property type="project" value="TreeGrafter"/>
</dbReference>
<dbReference type="Pfam" id="PF02732">
    <property type="entry name" value="ERCC4"/>
    <property type="match status" value="1"/>
</dbReference>
<evidence type="ECO:0000259" key="11">
    <source>
        <dbReference type="SMART" id="SM00891"/>
    </source>
</evidence>
<dbReference type="InterPro" id="IPR047520">
    <property type="entry name" value="XPF_nuclease"/>
</dbReference>
<gene>
    <name evidence="12" type="ORF">G7K_1972-t1</name>
</gene>
<organism evidence="12 13">
    <name type="scientific">Saitoella complicata (strain BCRC 22490 / CBS 7301 / JCM 7358 / NBRC 10748 / NRRL Y-17804)</name>
    <dbReference type="NCBI Taxonomy" id="698492"/>
    <lineage>
        <taxon>Eukaryota</taxon>
        <taxon>Fungi</taxon>
        <taxon>Dikarya</taxon>
        <taxon>Ascomycota</taxon>
        <taxon>Taphrinomycotina</taxon>
        <taxon>Taphrinomycotina incertae sedis</taxon>
        <taxon>Saitoella</taxon>
    </lineage>
</organism>
<dbReference type="GO" id="GO:0000110">
    <property type="term" value="C:nucleotide-excision repair factor 1 complex"/>
    <property type="evidence" value="ECO:0007669"/>
    <property type="project" value="TreeGrafter"/>
</dbReference>
<dbReference type="InterPro" id="IPR006167">
    <property type="entry name" value="XPF"/>
</dbReference>
<dbReference type="CDD" id="cd20078">
    <property type="entry name" value="XPF_nuclease_XPF_euk"/>
    <property type="match status" value="1"/>
</dbReference>
<evidence type="ECO:0000313" key="12">
    <source>
        <dbReference type="EMBL" id="GAO47774.1"/>
    </source>
</evidence>
<evidence type="ECO:0000256" key="1">
    <source>
        <dbReference type="ARBA" id="ARBA00004123"/>
    </source>
</evidence>
<name>A0A0E9ND59_SAICN</name>
<dbReference type="OMA" id="THILDIM"/>
<evidence type="ECO:0000256" key="8">
    <source>
        <dbReference type="ARBA" id="ARBA00023204"/>
    </source>
</evidence>
<reference evidence="12 13" key="2">
    <citation type="journal article" date="2014" name="J. Gen. Appl. Microbiol.">
        <title>The early diverging ascomycetous budding yeast Saitoella complicata has three histone deacetylases belonging to the Clr6, Hos2, and Rpd3 lineages.</title>
        <authorList>
            <person name="Nishida H."/>
            <person name="Matsumoto T."/>
            <person name="Kondo S."/>
            <person name="Hamamoto M."/>
            <person name="Yoshikawa H."/>
        </authorList>
    </citation>
    <scope>NUCLEOTIDE SEQUENCE [LARGE SCALE GENOMIC DNA]</scope>
    <source>
        <strain evidence="12 13">NRRL Y-17804</strain>
    </source>
</reference>
<dbReference type="InterPro" id="IPR011335">
    <property type="entry name" value="Restrct_endonuc-II-like"/>
</dbReference>
<dbReference type="EMBL" id="BACD03000011">
    <property type="protein sequence ID" value="GAO47774.1"/>
    <property type="molecule type" value="Genomic_DNA"/>
</dbReference>
<dbReference type="SMART" id="SM00891">
    <property type="entry name" value="ERCC4"/>
    <property type="match status" value="1"/>
</dbReference>
<evidence type="ECO:0000256" key="7">
    <source>
        <dbReference type="ARBA" id="ARBA00023125"/>
    </source>
</evidence>
<keyword evidence="9" id="KW-0539">Nucleus</keyword>
<dbReference type="GO" id="GO:0000736">
    <property type="term" value="P:double-strand break repair via single-strand annealing, removal of nonhomologous ends"/>
    <property type="evidence" value="ECO:0007669"/>
    <property type="project" value="TreeGrafter"/>
</dbReference>
<feature type="domain" description="ERCC4" evidence="11">
    <location>
        <begin position="756"/>
        <end position="836"/>
    </location>
</feature>
<feature type="region of interest" description="Disordered" evidence="10">
    <location>
        <begin position="23"/>
        <end position="66"/>
    </location>
</feature>
<dbReference type="GO" id="GO:0000014">
    <property type="term" value="F:single-stranded DNA endodeoxyribonuclease activity"/>
    <property type="evidence" value="ECO:0007669"/>
    <property type="project" value="TreeGrafter"/>
</dbReference>
<accession>A0A0E9ND59</accession>
<feature type="region of interest" description="Disordered" evidence="10">
    <location>
        <begin position="527"/>
        <end position="583"/>
    </location>
</feature>
<dbReference type="Proteomes" id="UP000033140">
    <property type="component" value="Unassembled WGS sequence"/>
</dbReference>
<dbReference type="Gene3D" id="3.40.50.10130">
    <property type="match status" value="1"/>
</dbReference>
<evidence type="ECO:0000256" key="5">
    <source>
        <dbReference type="ARBA" id="ARBA00022763"/>
    </source>
</evidence>
<evidence type="ECO:0000256" key="4">
    <source>
        <dbReference type="ARBA" id="ARBA00022759"/>
    </source>
</evidence>
<evidence type="ECO:0000256" key="9">
    <source>
        <dbReference type="ARBA" id="ARBA00023242"/>
    </source>
</evidence>
<evidence type="ECO:0000256" key="3">
    <source>
        <dbReference type="ARBA" id="ARBA00022722"/>
    </source>
</evidence>
<feature type="compositionally biased region" description="Basic and acidic residues" evidence="10">
    <location>
        <begin position="544"/>
        <end position="554"/>
    </location>
</feature>
<keyword evidence="6" id="KW-0378">Hydrolase</keyword>
<keyword evidence="4" id="KW-0255">Endonuclease</keyword>
<keyword evidence="13" id="KW-1185">Reference proteome</keyword>
<dbReference type="SUPFAM" id="SSF52980">
    <property type="entry name" value="Restriction endonuclease-like"/>
    <property type="match status" value="1"/>
</dbReference>
<evidence type="ECO:0000256" key="2">
    <source>
        <dbReference type="ARBA" id="ARBA00010015"/>
    </source>
</evidence>
<dbReference type="GO" id="GO:0000724">
    <property type="term" value="P:double-strand break repair via homologous recombination"/>
    <property type="evidence" value="ECO:0007669"/>
    <property type="project" value="TreeGrafter"/>
</dbReference>
<keyword evidence="8" id="KW-0234">DNA repair</keyword>